<evidence type="ECO:0000256" key="1">
    <source>
        <dbReference type="ARBA" id="ARBA00022801"/>
    </source>
</evidence>
<dbReference type="Gene3D" id="2.60.40.10">
    <property type="entry name" value="Immunoglobulins"/>
    <property type="match status" value="3"/>
</dbReference>
<dbReference type="PANTHER" id="PTHR15127">
    <property type="entry name" value="HEAVYWEIGHT, ISOFORM A"/>
    <property type="match status" value="1"/>
</dbReference>
<dbReference type="AlphaFoldDB" id="A0A066UPH7"/>
<dbReference type="Gene3D" id="2.60.120.260">
    <property type="entry name" value="Galactose-binding domain-like"/>
    <property type="match status" value="2"/>
</dbReference>
<protein>
    <recommendedName>
        <fullName evidence="7">DUF5011 domain-containing protein</fullName>
    </recommendedName>
</protein>
<keyword evidence="6" id="KW-1185">Reference proteome</keyword>
<dbReference type="SUPFAM" id="SSF49785">
    <property type="entry name" value="Galactose-binding domain-like"/>
    <property type="match status" value="3"/>
</dbReference>
<keyword evidence="2" id="KW-0727">SH2 domain</keyword>
<dbReference type="PROSITE" id="PS51257">
    <property type="entry name" value="PROKAR_LIPOPROTEIN"/>
    <property type="match status" value="1"/>
</dbReference>
<dbReference type="Pfam" id="PF02018">
    <property type="entry name" value="CBM_4_9"/>
    <property type="match status" value="1"/>
</dbReference>
<feature type="domain" description="CBM-cenC" evidence="3">
    <location>
        <begin position="407"/>
        <end position="530"/>
    </location>
</feature>
<evidence type="ECO:0000256" key="2">
    <source>
        <dbReference type="ARBA" id="ARBA00022999"/>
    </source>
</evidence>
<dbReference type="GO" id="GO:0001784">
    <property type="term" value="F:phosphotyrosine residue binding"/>
    <property type="evidence" value="ECO:0007669"/>
    <property type="project" value="TreeGrafter"/>
</dbReference>
<organism evidence="5 6">
    <name type="scientific">Vibrio fortis</name>
    <dbReference type="NCBI Taxonomy" id="212667"/>
    <lineage>
        <taxon>Bacteria</taxon>
        <taxon>Pseudomonadati</taxon>
        <taxon>Pseudomonadota</taxon>
        <taxon>Gammaproteobacteria</taxon>
        <taxon>Vibrionales</taxon>
        <taxon>Vibrionaceae</taxon>
        <taxon>Vibrio</taxon>
    </lineage>
</organism>
<feature type="domain" description="Pesticidal crystal protein Cry22Aa Ig-like" evidence="4">
    <location>
        <begin position="329"/>
        <end position="399"/>
    </location>
</feature>
<dbReference type="InterPro" id="IPR013783">
    <property type="entry name" value="Ig-like_fold"/>
</dbReference>
<gene>
    <name evidence="5" type="ORF">VFDL14_22280</name>
</gene>
<evidence type="ECO:0000259" key="3">
    <source>
        <dbReference type="Pfam" id="PF02018"/>
    </source>
</evidence>
<feature type="domain" description="Pesticidal crystal protein Cry22Aa Ig-like" evidence="4">
    <location>
        <begin position="252"/>
        <end position="314"/>
    </location>
</feature>
<evidence type="ECO:0008006" key="7">
    <source>
        <dbReference type="Google" id="ProtNLM"/>
    </source>
</evidence>
<dbReference type="PANTHER" id="PTHR15127:SF32">
    <property type="entry name" value="HEAVYWEIGHT, ISOFORM A"/>
    <property type="match status" value="1"/>
</dbReference>
<comment type="caution">
    <text evidence="5">The sequence shown here is derived from an EMBL/GenBank/DDBJ whole genome shotgun (WGS) entry which is preliminary data.</text>
</comment>
<feature type="domain" description="Pesticidal crystal protein Cry22Aa Ig-like" evidence="4">
    <location>
        <begin position="566"/>
        <end position="630"/>
    </location>
</feature>
<dbReference type="Proteomes" id="UP000027219">
    <property type="component" value="Unassembled WGS sequence"/>
</dbReference>
<dbReference type="GO" id="GO:0016798">
    <property type="term" value="F:hydrolase activity, acting on glycosyl bonds"/>
    <property type="evidence" value="ECO:0007669"/>
    <property type="project" value="InterPro"/>
</dbReference>
<evidence type="ECO:0000313" key="6">
    <source>
        <dbReference type="Proteomes" id="UP000027219"/>
    </source>
</evidence>
<evidence type="ECO:0000259" key="4">
    <source>
        <dbReference type="Pfam" id="PF16403"/>
    </source>
</evidence>
<proteinExistence type="predicted"/>
<dbReference type="OrthoDB" id="9808897at2"/>
<dbReference type="InterPro" id="IPR051846">
    <property type="entry name" value="SH2_domain_adapters"/>
</dbReference>
<dbReference type="InterPro" id="IPR032179">
    <property type="entry name" value="Cry22Aa_Ig-like"/>
</dbReference>
<keyword evidence="1" id="KW-0378">Hydrolase</keyword>
<dbReference type="EMBL" id="JFFR01000013">
    <property type="protein sequence ID" value="KDN28980.1"/>
    <property type="molecule type" value="Genomic_DNA"/>
</dbReference>
<dbReference type="RefSeq" id="WP_032550718.1">
    <property type="nucleotide sequence ID" value="NZ_JFFR01000013.1"/>
</dbReference>
<dbReference type="Pfam" id="PF16403">
    <property type="entry name" value="Bact_surface_Ig-like"/>
    <property type="match status" value="3"/>
</dbReference>
<dbReference type="InterPro" id="IPR003305">
    <property type="entry name" value="CenC_carb-bd"/>
</dbReference>
<name>A0A066UPH7_9VIBR</name>
<dbReference type="InterPro" id="IPR008979">
    <property type="entry name" value="Galactose-bd-like_sf"/>
</dbReference>
<evidence type="ECO:0000313" key="5">
    <source>
        <dbReference type="EMBL" id="KDN28980.1"/>
    </source>
</evidence>
<sequence>METKGKFKLSNIAMCVALGLTLVGCDSDDNDAVVTTPSPSEEYVADQGFHISPTQGVFSGEDGETPTFVVPANAHTPIVTSDIAAQSGTTRNVVQFTTADDSGLVGGFDLGEVALDSLPDASTIEFDVRLVGAANVASSSASIARYSDSATQWTFVVEGQNGSGTDVTTSVDFASEPTEEWGHFVFTKSELLKGNADIATIQSIKMYPHADATVYNVDNVAIYPEYRDSEGPELTLVGGASITQLNYPDATDSFVDPGYSVTDNQDDETEIVVTKTYGELGEVDADTNGTYQITYSAVDTTGNVGKPVTRTVIIEAAPDVENDVTPPELTLNGASTIRVELDGEYVELGATATDDVDGEITDITITGSVDVNTVGDYTISYSATDSSNNTGTIERTVTVYEPVASENLIVNGDFSASIGEEWVLDQGEGSVEIVDGQLVVSEFTPGASWQPRLVQSSVVLQEGQTYVASFDAKAGEARNIVLQVGELLTADPWYLPVMDDTTIGLSTELESYSVQFTANENAANPIHFIFAVGGGVATPITLDNVSLSAITAEMIAPVITLSEGAVRMSVGEEYVEPGYSVTDNVDGDLTASVVVVGDDFSTSEVGTHTITYTVQDSDGNESVAERTVYVVAAEDVDNLMINGDFSSGLDGWLQFSTDAQVVDGAVMFSSGVIKQERFAQGSVQPGDQLVLSMKLKGTFTAGGVFKAGLHSESAEGSGLPASSQWEEFWTVNEDWQTVEIPWTLGENADSLSVELLVAGPEGQQVYLDDITVKPATP</sequence>
<reference evidence="5 6" key="1">
    <citation type="submission" date="2014-02" db="EMBL/GenBank/DDBJ databases">
        <title>Vibrio fortis Dalian14 Genome Sequencing.</title>
        <authorList>
            <person name="Wang Y."/>
            <person name="Song L."/>
            <person name="Liu G."/>
            <person name="Ding J."/>
        </authorList>
    </citation>
    <scope>NUCLEOTIDE SEQUENCE [LARGE SCALE GENOMIC DNA]</scope>
    <source>
        <strain evidence="5 6">Dalian14</strain>
    </source>
</reference>
<accession>A0A066UPH7</accession>
<dbReference type="STRING" id="212667.VFDL14_22280"/>